<dbReference type="Proteomes" id="UP000285961">
    <property type="component" value="Unassembled WGS sequence"/>
</dbReference>
<dbReference type="EMBL" id="QZKI01000091">
    <property type="protein sequence ID" value="RJP68536.1"/>
    <property type="molecule type" value="Genomic_DNA"/>
</dbReference>
<dbReference type="GO" id="GO:0046872">
    <property type="term" value="F:metal ion binding"/>
    <property type="evidence" value="ECO:0007669"/>
    <property type="project" value="UniProtKB-UniRule"/>
</dbReference>
<dbReference type="SUPFAM" id="SSF46548">
    <property type="entry name" value="alpha-helical ferredoxin"/>
    <property type="match status" value="1"/>
</dbReference>
<evidence type="ECO:0000259" key="7">
    <source>
        <dbReference type="PROSITE" id="PS51379"/>
    </source>
</evidence>
<dbReference type="GO" id="GO:0019154">
    <property type="term" value="F:glycolate dehydrogenase activity"/>
    <property type="evidence" value="ECO:0007669"/>
    <property type="project" value="UniProtKB-EC"/>
</dbReference>
<evidence type="ECO:0000256" key="6">
    <source>
        <dbReference type="PIRNR" id="PIRNR000139"/>
    </source>
</evidence>
<dbReference type="Gene3D" id="1.10.1060.10">
    <property type="entry name" value="Alpha-helical ferredoxin"/>
    <property type="match status" value="1"/>
</dbReference>
<dbReference type="EC" id="1.1.99.14" evidence="6"/>
<dbReference type="GO" id="GO:0051539">
    <property type="term" value="F:4 iron, 4 sulfur cluster binding"/>
    <property type="evidence" value="ECO:0007669"/>
    <property type="project" value="UniProtKB-UniRule"/>
</dbReference>
<dbReference type="InterPro" id="IPR017896">
    <property type="entry name" value="4Fe4S_Fe-S-bd"/>
</dbReference>
<dbReference type="PROSITE" id="PS51379">
    <property type="entry name" value="4FE4S_FER_2"/>
    <property type="match status" value="1"/>
</dbReference>
<evidence type="ECO:0000256" key="2">
    <source>
        <dbReference type="ARBA" id="ARBA00022723"/>
    </source>
</evidence>
<feature type="domain" description="4Fe-4S ferredoxin-type" evidence="7">
    <location>
        <begin position="26"/>
        <end position="55"/>
    </location>
</feature>
<evidence type="ECO:0000256" key="4">
    <source>
        <dbReference type="ARBA" id="ARBA00023004"/>
    </source>
</evidence>
<dbReference type="InterPro" id="IPR009051">
    <property type="entry name" value="Helical_ferredxn"/>
</dbReference>
<comment type="function">
    <text evidence="6">Component of a complex that catalyzes the oxidation of glycolate to glyoxylate.</text>
</comment>
<dbReference type="InterPro" id="IPR004017">
    <property type="entry name" value="Cys_rich_dom"/>
</dbReference>
<evidence type="ECO:0000256" key="5">
    <source>
        <dbReference type="ARBA" id="ARBA00023014"/>
    </source>
</evidence>
<dbReference type="Pfam" id="PF02754">
    <property type="entry name" value="CCG"/>
    <property type="match status" value="2"/>
</dbReference>
<organism evidence="8 9">
    <name type="scientific">Candidatus Abyssobacteria bacterium SURF_17</name>
    <dbReference type="NCBI Taxonomy" id="2093361"/>
    <lineage>
        <taxon>Bacteria</taxon>
        <taxon>Pseudomonadati</taxon>
        <taxon>Candidatus Hydrogenedentota</taxon>
        <taxon>Candidatus Abyssobacteria</taxon>
    </lineage>
</organism>
<keyword evidence="5 6" id="KW-0411">Iron-sulfur</keyword>
<comment type="cofactor">
    <cofactor evidence="6">
        <name>[4Fe-4S] cluster</name>
        <dbReference type="ChEBI" id="CHEBI:49883"/>
    </cofactor>
    <text evidence="6">Binds 2 [4Fe-4S] clusters.</text>
</comment>
<dbReference type="PIRSF" id="PIRSF000139">
    <property type="entry name" value="Glc_ox_4Fe-4S"/>
    <property type="match status" value="1"/>
</dbReference>
<dbReference type="PANTHER" id="PTHR32479:SF17">
    <property type="entry name" value="GLYCOLATE OXIDASE IRON-SULFUR SUBUNIT"/>
    <property type="match status" value="1"/>
</dbReference>
<evidence type="ECO:0000256" key="3">
    <source>
        <dbReference type="ARBA" id="ARBA00022737"/>
    </source>
</evidence>
<sequence length="465" mass="51681">MLRPGRIDESGDISMVDSKQMYEELSDLSAEIARCGRCGFCQSVCPVYQVSADESGVARGRIMYAKGLVSGELGFSRRNEAFFSECLLCRACVDTCFSGVRTDEIVVAGRRTLTRIQGLSPVYRHIFERLLPDHHRFGRFIRLAGTMRRMVPDQIVGAMRMFGWLGRSMERSEQLLQEVPDEFLRERLSKRENARTTMKQAALFIGCGTNFMFPHVGEATVEVLEMLGYETLILEHGCCGLPAYAHGALQAAQVLARKNIEEFAKAPDSIIVTDCSSCASFLKEYPRILSMGEERGQIGASEAESFASRVRDLTELLGDRAHVFLSARTGHRHAQKGENMGSVPGIRVTFHDPCHLSRYQRQASLARDVLRSLPGIDFIEMKEADWCCGGAGAFAVEHADLSLKILERKTRNVKASMADTVITTCPSCLMQLRSGLRDSGSRIRAIHLVELVRERIGIAIESASL</sequence>
<keyword evidence="3" id="KW-0677">Repeat</keyword>
<comment type="catalytic activity">
    <reaction evidence="6">
        <text>glycolate + A = glyoxylate + AH2</text>
        <dbReference type="Rhea" id="RHEA:21264"/>
        <dbReference type="ChEBI" id="CHEBI:13193"/>
        <dbReference type="ChEBI" id="CHEBI:17499"/>
        <dbReference type="ChEBI" id="CHEBI:29805"/>
        <dbReference type="ChEBI" id="CHEBI:36655"/>
        <dbReference type="EC" id="1.1.99.14"/>
    </reaction>
</comment>
<keyword evidence="6" id="KW-0249">Electron transport</keyword>
<comment type="catalytic activity">
    <reaction evidence="6">
        <text>(R)-lactate + A = pyruvate + AH2</text>
        <dbReference type="Rhea" id="RHEA:15089"/>
        <dbReference type="ChEBI" id="CHEBI:13193"/>
        <dbReference type="ChEBI" id="CHEBI:15361"/>
        <dbReference type="ChEBI" id="CHEBI:16004"/>
        <dbReference type="ChEBI" id="CHEBI:17499"/>
    </reaction>
</comment>
<dbReference type="InterPro" id="IPR017900">
    <property type="entry name" value="4Fe4S_Fe_S_CS"/>
</dbReference>
<accession>A0A419EVQ5</accession>
<dbReference type="PANTHER" id="PTHR32479">
    <property type="entry name" value="GLYCOLATE OXIDASE IRON-SULFUR SUBUNIT"/>
    <property type="match status" value="1"/>
</dbReference>
<gene>
    <name evidence="8" type="ORF">C4532_12895</name>
</gene>
<dbReference type="PROSITE" id="PS00198">
    <property type="entry name" value="4FE4S_FER_1"/>
    <property type="match status" value="1"/>
</dbReference>
<dbReference type="InterPro" id="IPR012257">
    <property type="entry name" value="Glc_ox_4Fe-4S"/>
</dbReference>
<dbReference type="Pfam" id="PF13183">
    <property type="entry name" value="Fer4_8"/>
    <property type="match status" value="1"/>
</dbReference>
<reference evidence="8 9" key="1">
    <citation type="journal article" date="2017" name="ISME J.">
        <title>Energy and carbon metabolisms in a deep terrestrial subsurface fluid microbial community.</title>
        <authorList>
            <person name="Momper L."/>
            <person name="Jungbluth S.P."/>
            <person name="Lee M.D."/>
            <person name="Amend J.P."/>
        </authorList>
    </citation>
    <scope>NUCLEOTIDE SEQUENCE [LARGE SCALE GENOMIC DNA]</scope>
    <source>
        <strain evidence="8">SURF_17</strain>
    </source>
</reference>
<proteinExistence type="predicted"/>
<keyword evidence="4 6" id="KW-0408">Iron</keyword>
<dbReference type="AlphaFoldDB" id="A0A419EVQ5"/>
<evidence type="ECO:0000313" key="8">
    <source>
        <dbReference type="EMBL" id="RJP68536.1"/>
    </source>
</evidence>
<keyword evidence="6" id="KW-0813">Transport</keyword>
<keyword evidence="2 6" id="KW-0479">Metal-binding</keyword>
<protein>
    <recommendedName>
        <fullName evidence="6">Glycolate oxidase iron-sulfur subunit</fullName>
        <ecNumber evidence="6">1.1.99.14</ecNumber>
    </recommendedName>
</protein>
<evidence type="ECO:0000313" key="9">
    <source>
        <dbReference type="Proteomes" id="UP000285961"/>
    </source>
</evidence>
<name>A0A419EVQ5_9BACT</name>
<keyword evidence="1 6" id="KW-0004">4Fe-4S</keyword>
<evidence type="ECO:0000256" key="1">
    <source>
        <dbReference type="ARBA" id="ARBA00022485"/>
    </source>
</evidence>
<comment type="caution">
    <text evidence="8">The sequence shown here is derived from an EMBL/GenBank/DDBJ whole genome shotgun (WGS) entry which is preliminary data.</text>
</comment>